<evidence type="ECO:0000313" key="9">
    <source>
        <dbReference type="WBParaSite" id="BXY_1082000.1"/>
    </source>
</evidence>
<dbReference type="GO" id="GO:0009986">
    <property type="term" value="C:cell surface"/>
    <property type="evidence" value="ECO:0007669"/>
    <property type="project" value="InterPro"/>
</dbReference>
<keyword evidence="3" id="KW-0964">Secreted</keyword>
<dbReference type="Proteomes" id="UP000659654">
    <property type="component" value="Unassembled WGS sequence"/>
</dbReference>
<dbReference type="Pfam" id="PF01060">
    <property type="entry name" value="TTR-52"/>
    <property type="match status" value="1"/>
</dbReference>
<dbReference type="OrthoDB" id="5811720at2759"/>
<evidence type="ECO:0000256" key="5">
    <source>
        <dbReference type="SAM" id="SignalP"/>
    </source>
</evidence>
<reference evidence="6" key="2">
    <citation type="submission" date="2020-09" db="EMBL/GenBank/DDBJ databases">
        <authorList>
            <person name="Kikuchi T."/>
        </authorList>
    </citation>
    <scope>NUCLEOTIDE SEQUENCE</scope>
    <source>
        <strain evidence="6">Ka4C1</strain>
    </source>
</reference>
<keyword evidence="4 5" id="KW-0732">Signal</keyword>
<comment type="similarity">
    <text evidence="2">Belongs to the nematode transthyretin-like family.</text>
</comment>
<evidence type="ECO:0000313" key="7">
    <source>
        <dbReference type="Proteomes" id="UP000095284"/>
    </source>
</evidence>
<gene>
    <name evidence="6" type="ORF">BXYJ_LOCUS3262</name>
</gene>
<dbReference type="SMR" id="A0A1I7SCR8"/>
<feature type="chain" id="PRO_5036022177" evidence="5">
    <location>
        <begin position="21"/>
        <end position="158"/>
    </location>
</feature>
<dbReference type="WBParaSite" id="BXY_1082000.1">
    <property type="protein sequence ID" value="BXY_1082000.1"/>
    <property type="gene ID" value="BXY_1082000"/>
</dbReference>
<dbReference type="Proteomes" id="UP000582659">
    <property type="component" value="Unassembled WGS sequence"/>
</dbReference>
<evidence type="ECO:0000313" key="8">
    <source>
        <dbReference type="Proteomes" id="UP000659654"/>
    </source>
</evidence>
<evidence type="ECO:0000256" key="2">
    <source>
        <dbReference type="ARBA" id="ARBA00010112"/>
    </source>
</evidence>
<evidence type="ECO:0000256" key="3">
    <source>
        <dbReference type="ARBA" id="ARBA00022525"/>
    </source>
</evidence>
<comment type="subcellular location">
    <subcellularLocation>
        <location evidence="1">Secreted</location>
    </subcellularLocation>
</comment>
<evidence type="ECO:0000256" key="4">
    <source>
        <dbReference type="ARBA" id="ARBA00022729"/>
    </source>
</evidence>
<accession>A0A1I7SCR8</accession>
<dbReference type="GO" id="GO:0005576">
    <property type="term" value="C:extracellular region"/>
    <property type="evidence" value="ECO:0007669"/>
    <property type="project" value="UniProtKB-SubCell"/>
</dbReference>
<dbReference type="EMBL" id="CAJFDI010000002">
    <property type="protein sequence ID" value="CAD5213902.1"/>
    <property type="molecule type" value="Genomic_DNA"/>
</dbReference>
<keyword evidence="8" id="KW-1185">Reference proteome</keyword>
<dbReference type="EMBL" id="CAJFCV020000002">
    <property type="protein sequence ID" value="CAG9093632.1"/>
    <property type="molecule type" value="Genomic_DNA"/>
</dbReference>
<dbReference type="InterPro" id="IPR001534">
    <property type="entry name" value="Transthyretin-like"/>
</dbReference>
<dbReference type="Proteomes" id="UP000095284">
    <property type="component" value="Unplaced"/>
</dbReference>
<organism evidence="7 9">
    <name type="scientific">Bursaphelenchus xylophilus</name>
    <name type="common">Pinewood nematode worm</name>
    <name type="synonym">Aphelenchoides xylophilus</name>
    <dbReference type="NCBI Taxonomy" id="6326"/>
    <lineage>
        <taxon>Eukaryota</taxon>
        <taxon>Metazoa</taxon>
        <taxon>Ecdysozoa</taxon>
        <taxon>Nematoda</taxon>
        <taxon>Chromadorea</taxon>
        <taxon>Rhabditida</taxon>
        <taxon>Tylenchina</taxon>
        <taxon>Tylenchomorpha</taxon>
        <taxon>Aphelenchoidea</taxon>
        <taxon>Aphelenchoididae</taxon>
        <taxon>Bursaphelenchus</taxon>
    </lineage>
</organism>
<dbReference type="PANTHER" id="PTHR21700">
    <property type="entry name" value="TRANSTHYRETIN-LIKE FAMILY PROTEIN-RELATED"/>
    <property type="match status" value="1"/>
</dbReference>
<dbReference type="PANTHER" id="PTHR21700:SF24">
    <property type="entry name" value="TRANSTHYRETIN-LIKE FAMILY PROTEIN"/>
    <property type="match status" value="1"/>
</dbReference>
<feature type="signal peptide" evidence="5">
    <location>
        <begin position="1"/>
        <end position="20"/>
    </location>
</feature>
<proteinExistence type="inferred from homology"/>
<evidence type="ECO:0000313" key="6">
    <source>
        <dbReference type="EMBL" id="CAD5213902.1"/>
    </source>
</evidence>
<name>A0A1I7SCR8_BURXY</name>
<reference evidence="9" key="1">
    <citation type="submission" date="2016-11" db="UniProtKB">
        <authorList>
            <consortium name="WormBaseParasite"/>
        </authorList>
    </citation>
    <scope>IDENTIFICATION</scope>
</reference>
<dbReference type="AlphaFoldDB" id="A0A1I7SCR8"/>
<dbReference type="Gene3D" id="2.60.40.3330">
    <property type="match status" value="1"/>
</dbReference>
<protein>
    <submittedName>
        <fullName evidence="6">(pine wood nematode) hypothetical protein</fullName>
    </submittedName>
</protein>
<evidence type="ECO:0000256" key="1">
    <source>
        <dbReference type="ARBA" id="ARBA00004613"/>
    </source>
</evidence>
<dbReference type="InterPro" id="IPR038479">
    <property type="entry name" value="Transthyretin-like_sf"/>
</dbReference>
<sequence length="158" mass="17864">MNQKTLLLLVTLLYLHQTSSFNITEAIKSIGRKKQSVSVRGRLLCQNNPIGGVKVKLYDHDHFTLDDLMDAGYSSQNGYFLLAGYSKEIMTLNTHLNVYHRCNYTTQIPTCFQKFTIKIPKSYVLEAEVPDLTKGYDVGQIKLEEPQPGQSTDCVNLS</sequence>